<evidence type="ECO:0000259" key="13">
    <source>
        <dbReference type="PROSITE" id="PS50262"/>
    </source>
</evidence>
<name>A0ABD0QKM5_CIRMR</name>
<dbReference type="InterPro" id="IPR002231">
    <property type="entry name" value="5HT_rcpt"/>
</dbReference>
<evidence type="ECO:0000256" key="3">
    <source>
        <dbReference type="ARBA" id="ARBA00022610"/>
    </source>
</evidence>
<dbReference type="InterPro" id="IPR000610">
    <property type="entry name" value="5HT1A_rcpt"/>
</dbReference>
<dbReference type="PRINTS" id="PR00512">
    <property type="entry name" value="5HT1ARECEPTR"/>
</dbReference>
<keyword evidence="10" id="KW-0325">Glycoprotein</keyword>
<keyword evidence="15" id="KW-1185">Reference proteome</keyword>
<feature type="transmembrane region" description="Helical" evidence="12">
    <location>
        <begin position="154"/>
        <end position="177"/>
    </location>
</feature>
<feature type="transmembrane region" description="Helical" evidence="12">
    <location>
        <begin position="112"/>
        <end position="134"/>
    </location>
</feature>
<evidence type="ECO:0000313" key="15">
    <source>
        <dbReference type="Proteomes" id="UP001529510"/>
    </source>
</evidence>
<evidence type="ECO:0000313" key="14">
    <source>
        <dbReference type="EMBL" id="KAL0186788.1"/>
    </source>
</evidence>
<keyword evidence="5 12" id="KW-1133">Transmembrane helix</keyword>
<keyword evidence="6" id="KW-0297">G-protein coupled receptor</keyword>
<evidence type="ECO:0000256" key="1">
    <source>
        <dbReference type="ARBA" id="ARBA00004651"/>
    </source>
</evidence>
<accession>A0ABD0QKM5</accession>
<evidence type="ECO:0000256" key="9">
    <source>
        <dbReference type="ARBA" id="ARBA00023170"/>
    </source>
</evidence>
<dbReference type="PANTHER" id="PTHR24248:SF191">
    <property type="entry name" value="5-HYDROXYTRYPTAMINE RECEPTOR 1A"/>
    <property type="match status" value="1"/>
</dbReference>
<evidence type="ECO:0000256" key="5">
    <source>
        <dbReference type="ARBA" id="ARBA00022989"/>
    </source>
</evidence>
<dbReference type="Gene3D" id="1.20.1070.10">
    <property type="entry name" value="Rhodopsin 7-helix transmembrane proteins"/>
    <property type="match status" value="1"/>
</dbReference>
<evidence type="ECO:0000256" key="4">
    <source>
        <dbReference type="ARBA" id="ARBA00022692"/>
    </source>
</evidence>
<dbReference type="SUPFAM" id="SSF81321">
    <property type="entry name" value="Family A G protein-coupled receptor-like"/>
    <property type="match status" value="1"/>
</dbReference>
<keyword evidence="3" id="KW-0085">Behavior</keyword>
<feature type="transmembrane region" description="Helical" evidence="12">
    <location>
        <begin position="313"/>
        <end position="333"/>
    </location>
</feature>
<dbReference type="PRINTS" id="PR00237">
    <property type="entry name" value="GPCRRHODOPSN"/>
</dbReference>
<feature type="transmembrane region" description="Helical" evidence="12">
    <location>
        <begin position="36"/>
        <end position="65"/>
    </location>
</feature>
<evidence type="ECO:0000256" key="12">
    <source>
        <dbReference type="SAM" id="Phobius"/>
    </source>
</evidence>
<reference evidence="14 15" key="1">
    <citation type="submission" date="2024-05" db="EMBL/GenBank/DDBJ databases">
        <title>Genome sequencing and assembly of Indian major carp, Cirrhinus mrigala (Hamilton, 1822).</title>
        <authorList>
            <person name="Mohindra V."/>
            <person name="Chowdhury L.M."/>
            <person name="Lal K."/>
            <person name="Jena J.K."/>
        </authorList>
    </citation>
    <scope>NUCLEOTIDE SEQUENCE [LARGE SCALE GENOMIC DNA]</scope>
    <source>
        <strain evidence="14">CM1030</strain>
        <tissue evidence="14">Blood</tissue>
    </source>
</reference>
<gene>
    <name evidence="14" type="ORF">M9458_018458</name>
</gene>
<evidence type="ECO:0000256" key="2">
    <source>
        <dbReference type="ARBA" id="ARBA00022475"/>
    </source>
</evidence>
<dbReference type="PANTHER" id="PTHR24248">
    <property type="entry name" value="ADRENERGIC RECEPTOR-RELATED G-PROTEIN COUPLED RECEPTOR"/>
    <property type="match status" value="1"/>
</dbReference>
<comment type="caution">
    <text evidence="14">The sequence shown here is derived from an EMBL/GenBank/DDBJ whole genome shotgun (WGS) entry which is preliminary data.</text>
</comment>
<protein>
    <recommendedName>
        <fullName evidence="13">G-protein coupled receptors family 1 profile domain-containing protein</fullName>
    </recommendedName>
</protein>
<keyword evidence="8" id="KW-1015">Disulfide bond</keyword>
<dbReference type="Proteomes" id="UP001529510">
    <property type="component" value="Unassembled WGS sequence"/>
</dbReference>
<dbReference type="InterPro" id="IPR017452">
    <property type="entry name" value="GPCR_Rhodpsn_7TM"/>
</dbReference>
<dbReference type="GO" id="GO:0071881">
    <property type="term" value="P:adenylate cyclase-inhibiting adrenergic receptor signaling pathway"/>
    <property type="evidence" value="ECO:0007669"/>
    <property type="project" value="UniProtKB-ARBA"/>
</dbReference>
<evidence type="ECO:0000256" key="7">
    <source>
        <dbReference type="ARBA" id="ARBA00023136"/>
    </source>
</evidence>
<evidence type="ECO:0000256" key="6">
    <source>
        <dbReference type="ARBA" id="ARBA00023040"/>
    </source>
</evidence>
<feature type="domain" description="G-protein coupled receptors family 1 profile" evidence="13">
    <location>
        <begin position="19"/>
        <end position="330"/>
    </location>
</feature>
<dbReference type="PROSITE" id="PS50262">
    <property type="entry name" value="G_PROTEIN_RECEP_F1_2"/>
    <property type="match status" value="1"/>
</dbReference>
<evidence type="ECO:0000256" key="8">
    <source>
        <dbReference type="ARBA" id="ARBA00023157"/>
    </source>
</evidence>
<organism evidence="14 15">
    <name type="scientific">Cirrhinus mrigala</name>
    <name type="common">Mrigala</name>
    <dbReference type="NCBI Taxonomy" id="683832"/>
    <lineage>
        <taxon>Eukaryota</taxon>
        <taxon>Metazoa</taxon>
        <taxon>Chordata</taxon>
        <taxon>Craniata</taxon>
        <taxon>Vertebrata</taxon>
        <taxon>Euteleostomi</taxon>
        <taxon>Actinopterygii</taxon>
        <taxon>Neopterygii</taxon>
        <taxon>Teleostei</taxon>
        <taxon>Ostariophysi</taxon>
        <taxon>Cypriniformes</taxon>
        <taxon>Cyprinidae</taxon>
        <taxon>Labeoninae</taxon>
        <taxon>Labeonini</taxon>
        <taxon>Cirrhinus</taxon>
    </lineage>
</organism>
<keyword evidence="2" id="KW-1003">Cell membrane</keyword>
<proteinExistence type="predicted"/>
<keyword evidence="4 12" id="KW-0812">Transmembrane</keyword>
<evidence type="ECO:0000256" key="11">
    <source>
        <dbReference type="ARBA" id="ARBA00023224"/>
    </source>
</evidence>
<dbReference type="InterPro" id="IPR000276">
    <property type="entry name" value="GPCR_Rhodpsn"/>
</dbReference>
<comment type="subcellular location">
    <subcellularLocation>
        <location evidence="1">Cell membrane</location>
        <topology evidence="1">Multi-pass membrane protein</topology>
    </subcellularLocation>
</comment>
<dbReference type="EMBL" id="JAMKFB020000008">
    <property type="protein sequence ID" value="KAL0186788.1"/>
    <property type="molecule type" value="Genomic_DNA"/>
</dbReference>
<evidence type="ECO:0000256" key="10">
    <source>
        <dbReference type="ARBA" id="ARBA00023180"/>
    </source>
</evidence>
<dbReference type="PRINTS" id="PR01101">
    <property type="entry name" value="5HTRECEPTOR"/>
</dbReference>
<feature type="non-terminal residue" evidence="14">
    <location>
        <position position="1"/>
    </location>
</feature>
<keyword evidence="9" id="KW-0675">Receptor</keyword>
<sequence length="351" mass="39576">YQIIGSLFLAALILFAILGNACVIAAIALERSLQNVANYLIGSLAVTDLMVSVLVLPMAALYQVLNKWTLGQEMCDIFISLDVLCCTSSILHLYWAITDPIDYVNKRTPRRAAILISLTWLIGFSISIPPMLGWRKPEDRADPDACTISQDPGYTIYSTFGAFYIPLILMLVLYGRIFRAARFRIRKTVKKTEKAKIADKCLAVKANGEPQPGSCVNGALKHSDDGESFEITEVQTVSRNHLSLPNNPQPCFENRNERNTEAKRKVALARERKTVKTLGIIMGTFIFCWLPFFIVALVLPFCQDCLMPEWLRAVINWLGYSNSLLNPIIYAYFNKDFQNAFKKILKCKCIR</sequence>
<dbReference type="GO" id="GO:0005886">
    <property type="term" value="C:plasma membrane"/>
    <property type="evidence" value="ECO:0007669"/>
    <property type="project" value="UniProtKB-SubCell"/>
</dbReference>
<keyword evidence="11" id="KW-0807">Transducer</keyword>
<feature type="transmembrane region" description="Helical" evidence="12">
    <location>
        <begin position="6"/>
        <end position="29"/>
    </location>
</feature>
<dbReference type="GO" id="GO:0004938">
    <property type="term" value="F:alpha2-adrenergic receptor activity"/>
    <property type="evidence" value="ECO:0007669"/>
    <property type="project" value="UniProtKB-ARBA"/>
</dbReference>
<dbReference type="SMART" id="SM01381">
    <property type="entry name" value="7TM_GPCR_Srsx"/>
    <property type="match status" value="1"/>
</dbReference>
<dbReference type="AlphaFoldDB" id="A0ABD0QKM5"/>
<keyword evidence="7 12" id="KW-0472">Membrane</keyword>
<feature type="transmembrane region" description="Helical" evidence="12">
    <location>
        <begin position="278"/>
        <end position="301"/>
    </location>
</feature>
<dbReference type="Pfam" id="PF00001">
    <property type="entry name" value="7tm_1"/>
    <property type="match status" value="1"/>
</dbReference>
<feature type="non-terminal residue" evidence="14">
    <location>
        <position position="351"/>
    </location>
</feature>
<dbReference type="FunFam" id="1.20.1070.10:FF:000248">
    <property type="entry name" value="5-hydroxytryptamine receptor 1A-beta"/>
    <property type="match status" value="1"/>
</dbReference>